<name>A0A2W1L108_9BACL</name>
<dbReference type="Gene3D" id="3.40.50.2300">
    <property type="match status" value="1"/>
</dbReference>
<dbReference type="Gene3D" id="1.10.10.10">
    <property type="entry name" value="Winged helix-like DNA-binding domain superfamily/Winged helix DNA-binding domain"/>
    <property type="match status" value="1"/>
</dbReference>
<evidence type="ECO:0000256" key="8">
    <source>
        <dbReference type="PROSITE-ProRule" id="PRU01091"/>
    </source>
</evidence>
<feature type="domain" description="Response regulatory" evidence="9">
    <location>
        <begin position="5"/>
        <end position="118"/>
    </location>
</feature>
<evidence type="ECO:0000313" key="11">
    <source>
        <dbReference type="EMBL" id="PZD93608.1"/>
    </source>
</evidence>
<evidence type="ECO:0000256" key="1">
    <source>
        <dbReference type="ARBA" id="ARBA00004496"/>
    </source>
</evidence>
<protein>
    <submittedName>
        <fullName evidence="11">DNA-binding response regulator</fullName>
    </submittedName>
</protein>
<dbReference type="EMBL" id="QKRB01000057">
    <property type="protein sequence ID" value="PZD93608.1"/>
    <property type="molecule type" value="Genomic_DNA"/>
</dbReference>
<dbReference type="InterPro" id="IPR039420">
    <property type="entry name" value="WalR-like"/>
</dbReference>
<evidence type="ECO:0000256" key="5">
    <source>
        <dbReference type="ARBA" id="ARBA00023125"/>
    </source>
</evidence>
<dbReference type="AlphaFoldDB" id="A0A2W1L108"/>
<evidence type="ECO:0000256" key="7">
    <source>
        <dbReference type="PROSITE-ProRule" id="PRU00169"/>
    </source>
</evidence>
<dbReference type="Gene3D" id="6.10.250.690">
    <property type="match status" value="1"/>
</dbReference>
<dbReference type="FunFam" id="3.40.50.2300:FF:000001">
    <property type="entry name" value="DNA-binding response regulator PhoB"/>
    <property type="match status" value="1"/>
</dbReference>
<dbReference type="CDD" id="cd00383">
    <property type="entry name" value="trans_reg_C"/>
    <property type="match status" value="1"/>
</dbReference>
<dbReference type="PROSITE" id="PS51755">
    <property type="entry name" value="OMPR_PHOB"/>
    <property type="match status" value="1"/>
</dbReference>
<dbReference type="FunFam" id="1.10.10.10:FF:000018">
    <property type="entry name" value="DNA-binding response regulator ResD"/>
    <property type="match status" value="1"/>
</dbReference>
<sequence length="249" mass="28108">MEVHTILVVDDEPEITELIQMYLTREGYNVYIADNGTDAILLAEQMNPDLIVLDILLKELDGIEVCRQIRKSSDVPILFVSCKDDDNDIIHGLSVGGDDYITKPFSPRQLVARVQAQLRRTRRLERQSADANKPASLLQFGELVIDLDGRTVQCGERSISLSVKEFDLLSYLAQNPNKAFRLDDLYQVVWGASSIGDTRTLMVHISNLRKKIECDPASPRYIHTVRGIGYKFQTKEGPTDVLSRQMEGL</sequence>
<keyword evidence="12" id="KW-1185">Reference proteome</keyword>
<evidence type="ECO:0000259" key="10">
    <source>
        <dbReference type="PROSITE" id="PS51755"/>
    </source>
</evidence>
<keyword evidence="3" id="KW-0902">Two-component regulatory system</keyword>
<evidence type="ECO:0000313" key="12">
    <source>
        <dbReference type="Proteomes" id="UP000249522"/>
    </source>
</evidence>
<keyword evidence="4" id="KW-0805">Transcription regulation</keyword>
<dbReference type="InterPro" id="IPR001867">
    <property type="entry name" value="OmpR/PhoB-type_DNA-bd"/>
</dbReference>
<organism evidence="11 12">
    <name type="scientific">Paenibacillus sambharensis</name>
    <dbReference type="NCBI Taxonomy" id="1803190"/>
    <lineage>
        <taxon>Bacteria</taxon>
        <taxon>Bacillati</taxon>
        <taxon>Bacillota</taxon>
        <taxon>Bacilli</taxon>
        <taxon>Bacillales</taxon>
        <taxon>Paenibacillaceae</taxon>
        <taxon>Paenibacillus</taxon>
    </lineage>
</organism>
<keyword evidence="2 7" id="KW-0597">Phosphoprotein</keyword>
<dbReference type="InterPro" id="IPR001789">
    <property type="entry name" value="Sig_transdc_resp-reg_receiver"/>
</dbReference>
<dbReference type="GO" id="GO:0005829">
    <property type="term" value="C:cytosol"/>
    <property type="evidence" value="ECO:0007669"/>
    <property type="project" value="TreeGrafter"/>
</dbReference>
<dbReference type="SUPFAM" id="SSF46894">
    <property type="entry name" value="C-terminal effector domain of the bipartite response regulators"/>
    <property type="match status" value="1"/>
</dbReference>
<dbReference type="SUPFAM" id="SSF52172">
    <property type="entry name" value="CheY-like"/>
    <property type="match status" value="1"/>
</dbReference>
<dbReference type="PANTHER" id="PTHR48111">
    <property type="entry name" value="REGULATOR OF RPOS"/>
    <property type="match status" value="1"/>
</dbReference>
<dbReference type="OrthoDB" id="9790442at2"/>
<proteinExistence type="predicted"/>
<dbReference type="GO" id="GO:0006355">
    <property type="term" value="P:regulation of DNA-templated transcription"/>
    <property type="evidence" value="ECO:0007669"/>
    <property type="project" value="InterPro"/>
</dbReference>
<dbReference type="InterPro" id="IPR011006">
    <property type="entry name" value="CheY-like_superfamily"/>
</dbReference>
<comment type="caution">
    <text evidence="11">The sequence shown here is derived from an EMBL/GenBank/DDBJ whole genome shotgun (WGS) entry which is preliminary data.</text>
</comment>
<dbReference type="SMART" id="SM00448">
    <property type="entry name" value="REC"/>
    <property type="match status" value="1"/>
</dbReference>
<feature type="modified residue" description="4-aspartylphosphate" evidence="7">
    <location>
        <position position="54"/>
    </location>
</feature>
<evidence type="ECO:0000256" key="2">
    <source>
        <dbReference type="ARBA" id="ARBA00022553"/>
    </source>
</evidence>
<dbReference type="GO" id="GO:0032993">
    <property type="term" value="C:protein-DNA complex"/>
    <property type="evidence" value="ECO:0007669"/>
    <property type="project" value="TreeGrafter"/>
</dbReference>
<feature type="domain" description="OmpR/PhoB-type" evidence="10">
    <location>
        <begin position="135"/>
        <end position="234"/>
    </location>
</feature>
<dbReference type="Pfam" id="PF00486">
    <property type="entry name" value="Trans_reg_C"/>
    <property type="match status" value="1"/>
</dbReference>
<evidence type="ECO:0000256" key="6">
    <source>
        <dbReference type="ARBA" id="ARBA00023163"/>
    </source>
</evidence>
<dbReference type="Proteomes" id="UP000249522">
    <property type="component" value="Unassembled WGS sequence"/>
</dbReference>
<dbReference type="SMART" id="SM00862">
    <property type="entry name" value="Trans_reg_C"/>
    <property type="match status" value="1"/>
</dbReference>
<dbReference type="GO" id="GO:0000156">
    <property type="term" value="F:phosphorelay response regulator activity"/>
    <property type="evidence" value="ECO:0007669"/>
    <property type="project" value="TreeGrafter"/>
</dbReference>
<comment type="subcellular location">
    <subcellularLocation>
        <location evidence="1">Cytoplasm</location>
    </subcellularLocation>
</comment>
<accession>A0A2W1L108</accession>
<keyword evidence="5 8" id="KW-0238">DNA-binding</keyword>
<dbReference type="PROSITE" id="PS50110">
    <property type="entry name" value="RESPONSE_REGULATORY"/>
    <property type="match status" value="1"/>
</dbReference>
<evidence type="ECO:0000259" key="9">
    <source>
        <dbReference type="PROSITE" id="PS50110"/>
    </source>
</evidence>
<dbReference type="RefSeq" id="WP_111149277.1">
    <property type="nucleotide sequence ID" value="NZ_QKRB01000057.1"/>
</dbReference>
<evidence type="ECO:0000256" key="4">
    <source>
        <dbReference type="ARBA" id="ARBA00023015"/>
    </source>
</evidence>
<reference evidence="11 12" key="1">
    <citation type="submission" date="2018-06" db="EMBL/GenBank/DDBJ databases">
        <title>Paenibacillus imtechensis sp. nov.</title>
        <authorList>
            <person name="Pinnaka A.K."/>
            <person name="Singh H."/>
            <person name="Kaur M."/>
        </authorList>
    </citation>
    <scope>NUCLEOTIDE SEQUENCE [LARGE SCALE GENOMIC DNA]</scope>
    <source>
        <strain evidence="11 12">SMB1</strain>
    </source>
</reference>
<dbReference type="InterPro" id="IPR036388">
    <property type="entry name" value="WH-like_DNA-bd_sf"/>
</dbReference>
<dbReference type="Pfam" id="PF00072">
    <property type="entry name" value="Response_reg"/>
    <property type="match status" value="1"/>
</dbReference>
<gene>
    <name evidence="11" type="ORF">DNH61_23610</name>
</gene>
<dbReference type="InterPro" id="IPR016032">
    <property type="entry name" value="Sig_transdc_resp-reg_C-effctor"/>
</dbReference>
<keyword evidence="6" id="KW-0804">Transcription</keyword>
<evidence type="ECO:0000256" key="3">
    <source>
        <dbReference type="ARBA" id="ARBA00023012"/>
    </source>
</evidence>
<dbReference type="GO" id="GO:0000976">
    <property type="term" value="F:transcription cis-regulatory region binding"/>
    <property type="evidence" value="ECO:0007669"/>
    <property type="project" value="TreeGrafter"/>
</dbReference>
<dbReference type="PANTHER" id="PTHR48111:SF1">
    <property type="entry name" value="TWO-COMPONENT RESPONSE REGULATOR ORR33"/>
    <property type="match status" value="1"/>
</dbReference>
<feature type="DNA-binding region" description="OmpR/PhoB-type" evidence="8">
    <location>
        <begin position="135"/>
        <end position="234"/>
    </location>
</feature>